<gene>
    <name evidence="1" type="ORF">SPARVUS_LOCUS7279355</name>
</gene>
<accession>A0ABN9DKG5</accession>
<protein>
    <submittedName>
        <fullName evidence="1">Uncharacterized protein</fullName>
    </submittedName>
</protein>
<dbReference type="Proteomes" id="UP001162483">
    <property type="component" value="Unassembled WGS sequence"/>
</dbReference>
<reference evidence="1" key="1">
    <citation type="submission" date="2023-05" db="EMBL/GenBank/DDBJ databases">
        <authorList>
            <person name="Stuckert A."/>
        </authorList>
    </citation>
    <scope>NUCLEOTIDE SEQUENCE</scope>
</reference>
<dbReference type="EMBL" id="CATNWA010014423">
    <property type="protein sequence ID" value="CAI9571667.1"/>
    <property type="molecule type" value="Genomic_DNA"/>
</dbReference>
<sequence>MPFYSSTPS</sequence>
<proteinExistence type="predicted"/>
<comment type="caution">
    <text evidence="1">The sequence shown here is derived from an EMBL/GenBank/DDBJ whole genome shotgun (WGS) entry which is preliminary data.</text>
</comment>
<evidence type="ECO:0000313" key="1">
    <source>
        <dbReference type="EMBL" id="CAI9571667.1"/>
    </source>
</evidence>
<evidence type="ECO:0000313" key="2">
    <source>
        <dbReference type="Proteomes" id="UP001162483"/>
    </source>
</evidence>
<organism evidence="1 2">
    <name type="scientific">Staurois parvus</name>
    <dbReference type="NCBI Taxonomy" id="386267"/>
    <lineage>
        <taxon>Eukaryota</taxon>
        <taxon>Metazoa</taxon>
        <taxon>Chordata</taxon>
        <taxon>Craniata</taxon>
        <taxon>Vertebrata</taxon>
        <taxon>Euteleostomi</taxon>
        <taxon>Amphibia</taxon>
        <taxon>Batrachia</taxon>
        <taxon>Anura</taxon>
        <taxon>Neobatrachia</taxon>
        <taxon>Ranoidea</taxon>
        <taxon>Ranidae</taxon>
        <taxon>Staurois</taxon>
    </lineage>
</organism>
<name>A0ABN9DKG5_9NEOB</name>
<keyword evidence="2" id="KW-1185">Reference proteome</keyword>